<evidence type="ECO:0000313" key="1">
    <source>
        <dbReference type="EMBL" id="KKM82098.1"/>
    </source>
</evidence>
<proteinExistence type="predicted"/>
<gene>
    <name evidence="1" type="ORF">LCGC14_1323000</name>
</gene>
<accession>A0A0F9KJF1</accession>
<dbReference type="AlphaFoldDB" id="A0A0F9KJF1"/>
<protein>
    <submittedName>
        <fullName evidence="1">Uncharacterized protein</fullName>
    </submittedName>
</protein>
<dbReference type="Gene3D" id="3.40.50.300">
    <property type="entry name" value="P-loop containing nucleotide triphosphate hydrolases"/>
    <property type="match status" value="1"/>
</dbReference>
<dbReference type="InterPro" id="IPR027417">
    <property type="entry name" value="P-loop_NTPase"/>
</dbReference>
<organism evidence="1">
    <name type="scientific">marine sediment metagenome</name>
    <dbReference type="NCBI Taxonomy" id="412755"/>
    <lineage>
        <taxon>unclassified sequences</taxon>
        <taxon>metagenomes</taxon>
        <taxon>ecological metagenomes</taxon>
    </lineage>
</organism>
<name>A0A0F9KJF1_9ZZZZ</name>
<sequence length="303" mass="32049">MQTQSFPPPVFVLGAPTVPAQTLAAALGAGPASAALPELNLELMTTVDVFQREMTGIRTPQTHGLLRALSHLLAGEQTAPGIEMARRWLTRRAYMTTGMVAHEIAAHVAPRRMVVPVTAAIFDRPSLRRLSQTFPQAAFVHLTVHPLAYGRQLLADPIGPAALQLSGALDESLDPPLPDPQELWLMTETAAEAFLADLPPERAICQRLEDLLADPKAALAALAGRLDLPADAQSVAAMMRPEGSVFAGVGPMGAHLPGTICSLADHAAALPAPEDLSTPLPWRPDGAPLRDAVRDRAVALGYG</sequence>
<comment type="caution">
    <text evidence="1">The sequence shown here is derived from an EMBL/GenBank/DDBJ whole genome shotgun (WGS) entry which is preliminary data.</text>
</comment>
<dbReference type="SUPFAM" id="SSF52540">
    <property type="entry name" value="P-loop containing nucleoside triphosphate hydrolases"/>
    <property type="match status" value="1"/>
</dbReference>
<dbReference type="EMBL" id="LAZR01007915">
    <property type="protein sequence ID" value="KKM82098.1"/>
    <property type="molecule type" value="Genomic_DNA"/>
</dbReference>
<reference evidence="1" key="1">
    <citation type="journal article" date="2015" name="Nature">
        <title>Complex archaea that bridge the gap between prokaryotes and eukaryotes.</title>
        <authorList>
            <person name="Spang A."/>
            <person name="Saw J.H."/>
            <person name="Jorgensen S.L."/>
            <person name="Zaremba-Niedzwiedzka K."/>
            <person name="Martijn J."/>
            <person name="Lind A.E."/>
            <person name="van Eijk R."/>
            <person name="Schleper C."/>
            <person name="Guy L."/>
            <person name="Ettema T.J."/>
        </authorList>
    </citation>
    <scope>NUCLEOTIDE SEQUENCE</scope>
</reference>